<dbReference type="InterPro" id="IPR050126">
    <property type="entry name" value="Ap4A_hydrolase"/>
</dbReference>
<reference evidence="2 3" key="1">
    <citation type="journal article" date="2003" name="Nature">
        <title>Genome sequence of Bacillus cereus and comparative analysis with Bacillus anthracis.</title>
        <authorList>
            <person name="Ivanova N."/>
            <person name="Sorokin A."/>
            <person name="Anderson I."/>
            <person name="Galleron N."/>
            <person name="Candelon B."/>
            <person name="Kapatral V."/>
            <person name="Bhattacharyya A."/>
            <person name="Reznik G."/>
            <person name="Mikhailova N."/>
            <person name="Lapidus A."/>
            <person name="Chu L."/>
            <person name="Mazur M."/>
            <person name="Goltsman E."/>
            <person name="Larsen N."/>
            <person name="D'Souza M."/>
            <person name="Walunas T."/>
            <person name="Grechkin Y."/>
            <person name="Pusch G."/>
            <person name="Haselkorn R."/>
            <person name="Fonstein M."/>
            <person name="Ehrlich S.D."/>
            <person name="Overbeek R."/>
            <person name="Kyrpides N."/>
        </authorList>
    </citation>
    <scope>NUCLEOTIDE SEQUENCE [LARGE SCALE GENOMIC DNA]</scope>
    <source>
        <strain evidence="3">ATCC 14579 / DSM 31 / CCUG 7414 / JCM 2152 / NBRC 15305 / NCIMB 9373 / NCTC 2599 / NRRL B-3711</strain>
    </source>
</reference>
<dbReference type="AlphaFoldDB" id="Q81EB3"/>
<keyword evidence="2" id="KW-0378">Hydrolase</keyword>
<dbReference type="GO" id="GO:0016791">
    <property type="term" value="F:phosphatase activity"/>
    <property type="evidence" value="ECO:0000318"/>
    <property type="project" value="GO_Central"/>
</dbReference>
<dbReference type="InterPro" id="IPR029052">
    <property type="entry name" value="Metallo-depent_PP-like"/>
</dbReference>
<sequence length="391" mass="44520">MSNCFNLIKRMIGALILEKIKKLSIPNDARVIVISDIHGELNLLKEALHKVNFKDEDYLIINGDLCEKGRDSVGVVNYVMNLVKNNSKVHVVEGNCEVLVDALLNENPDLINYLCMRKHSIFNEWLEQLGFSVHEGTSIREVKEALLSEFSQELYWLTDLPTAIETEDYIIVHAGLEDRVDWKETERKNAIAMPEFFNKSHKANKYVIVGHWPVVNYSEEAPSNNPVIDKEKKIIAIDGGNAIKEAGQLNAFIIQRKQTGDTFSYTYVDYFPEYEVIADFNANSEMQGGVTYPYYYIEPIEKMQDYTVCKQKETNNLLTVKNEYMKQLESGEYTVKTDISCAQISVRKGDIVSLIDDSCSGYDLIKKDGVEGWIGKGILVEIEKVKNKTLS</sequence>
<gene>
    <name evidence="2" type="ordered locus">BC_2070</name>
</gene>
<protein>
    <submittedName>
        <fullName evidence="2">Serine/threonine protein phosphatase</fullName>
        <ecNumber evidence="2">3.1.3.16</ecNumber>
    </submittedName>
</protein>
<dbReference type="InterPro" id="IPR004843">
    <property type="entry name" value="Calcineurin-like_PHP"/>
</dbReference>
<keyword evidence="3" id="KW-1185">Reference proteome</keyword>
<feature type="domain" description="Calcineurin-like phosphoesterase" evidence="1">
    <location>
        <begin position="30"/>
        <end position="212"/>
    </location>
</feature>
<dbReference type="SUPFAM" id="SSF56300">
    <property type="entry name" value="Metallo-dependent phosphatases"/>
    <property type="match status" value="1"/>
</dbReference>
<dbReference type="EMBL" id="AE016877">
    <property type="protein sequence ID" value="AAP09039.1"/>
    <property type="molecule type" value="Genomic_DNA"/>
</dbReference>
<dbReference type="HOGENOM" id="CLU_062577_0_0_9"/>
<evidence type="ECO:0000313" key="2">
    <source>
        <dbReference type="EMBL" id="AAP09039.1"/>
    </source>
</evidence>
<dbReference type="GO" id="GO:0005737">
    <property type="term" value="C:cytoplasm"/>
    <property type="evidence" value="ECO:0000318"/>
    <property type="project" value="GO_Central"/>
</dbReference>
<dbReference type="KEGG" id="bce:BC2070"/>
<dbReference type="GO" id="GO:0008803">
    <property type="term" value="F:bis(5'-nucleosyl)-tetraphosphatase (symmetrical) activity"/>
    <property type="evidence" value="ECO:0000318"/>
    <property type="project" value="GO_Central"/>
</dbReference>
<dbReference type="Pfam" id="PF00149">
    <property type="entry name" value="Metallophos"/>
    <property type="match status" value="1"/>
</dbReference>
<evidence type="ECO:0000313" key="3">
    <source>
        <dbReference type="Proteomes" id="UP000001417"/>
    </source>
</evidence>
<dbReference type="GO" id="GO:0004722">
    <property type="term" value="F:protein serine/threonine phosphatase activity"/>
    <property type="evidence" value="ECO:0007669"/>
    <property type="project" value="UniProtKB-EC"/>
</dbReference>
<evidence type="ECO:0000259" key="1">
    <source>
        <dbReference type="Pfam" id="PF00149"/>
    </source>
</evidence>
<accession>Q81EB3</accession>
<proteinExistence type="predicted"/>
<name>Q81EB3_BACCR</name>
<dbReference type="PATRIC" id="fig|226900.8.peg.2081"/>
<dbReference type="GO" id="GO:0110154">
    <property type="term" value="P:RNA decapping"/>
    <property type="evidence" value="ECO:0000318"/>
    <property type="project" value="GO_Central"/>
</dbReference>
<dbReference type="PANTHER" id="PTHR42850:SF4">
    <property type="entry name" value="ZINC-DEPENDENT ENDOPOLYPHOSPHATASE"/>
    <property type="match status" value="1"/>
</dbReference>
<dbReference type="Gene3D" id="3.60.21.10">
    <property type="match status" value="1"/>
</dbReference>
<dbReference type="EC" id="3.1.3.16" evidence="2"/>
<dbReference type="Proteomes" id="UP000001417">
    <property type="component" value="Chromosome"/>
</dbReference>
<dbReference type="PANTHER" id="PTHR42850">
    <property type="entry name" value="METALLOPHOSPHOESTERASE"/>
    <property type="match status" value="1"/>
</dbReference>
<organism evidence="2 3">
    <name type="scientific">Bacillus cereus (strain ATCC 14579 / DSM 31 / CCUG 7414 / JCM 2152 / NBRC 15305 / NCIMB 9373 / NCTC 2599 / NRRL B-3711)</name>
    <dbReference type="NCBI Taxonomy" id="226900"/>
    <lineage>
        <taxon>Bacteria</taxon>
        <taxon>Bacillati</taxon>
        <taxon>Bacillota</taxon>
        <taxon>Bacilli</taxon>
        <taxon>Bacillales</taxon>
        <taxon>Bacillaceae</taxon>
        <taxon>Bacillus</taxon>
        <taxon>Bacillus cereus group</taxon>
    </lineage>
</organism>